<evidence type="ECO:0000256" key="1">
    <source>
        <dbReference type="SAM" id="MobiDB-lite"/>
    </source>
</evidence>
<dbReference type="Proteomes" id="UP000433183">
    <property type="component" value="Segment"/>
</dbReference>
<name>A0A6B9JCB7_9CAUD</name>
<evidence type="ECO:0000313" key="2">
    <source>
        <dbReference type="EMBL" id="QGZ16262.1"/>
    </source>
</evidence>
<reference evidence="2 3" key="1">
    <citation type="submission" date="2019-11" db="EMBL/GenBank/DDBJ databases">
        <title>Characterization of a new Erwinia amylovora bacteriophage.</title>
        <authorList>
            <person name="Valentovich L.N."/>
            <person name="Akhremchuk A.E."/>
            <person name="Besarab N.V."/>
            <person name="Lagonenko A.L."/>
        </authorList>
    </citation>
    <scope>NUCLEOTIDE SEQUENCE [LARGE SCALE GENOMIC DNA]</scope>
</reference>
<gene>
    <name evidence="2" type="ORF">Hena1_00860</name>
</gene>
<feature type="region of interest" description="Disordered" evidence="1">
    <location>
        <begin position="1"/>
        <end position="23"/>
    </location>
</feature>
<proteinExistence type="predicted"/>
<protein>
    <submittedName>
        <fullName evidence="2">Uncharacterized protein</fullName>
    </submittedName>
</protein>
<evidence type="ECO:0000313" key="3">
    <source>
        <dbReference type="Proteomes" id="UP000433183"/>
    </source>
</evidence>
<sequence length="123" mass="14045">MATPKKPAAKRKPAAKKPATVRVAKKQDIKKPVRADGFDTSAFVIMTPIEELEKVLVDRLAELVDLLEYRCPDYEQKKRIKTLQYWLGIWEMTLPDAKRRGMTSVPMSAIERATLGFVRKSNK</sequence>
<organism evidence="2 3">
    <name type="scientific">Erwinia phage Hena1</name>
    <dbReference type="NCBI Taxonomy" id="2678601"/>
    <lineage>
        <taxon>Viruses</taxon>
        <taxon>Duplodnaviria</taxon>
        <taxon>Heunggongvirae</taxon>
        <taxon>Uroviricota</taxon>
        <taxon>Caudoviricetes</taxon>
        <taxon>Vequintavirinae</taxon>
        <taxon>Henunavirus</taxon>
        <taxon>Henunavirus hena1</taxon>
    </lineage>
</organism>
<dbReference type="EMBL" id="MN732867">
    <property type="protein sequence ID" value="QGZ16262.1"/>
    <property type="molecule type" value="Genomic_DNA"/>
</dbReference>
<accession>A0A6B9JCB7</accession>
<keyword evidence="3" id="KW-1185">Reference proteome</keyword>